<comment type="caution">
    <text evidence="1">The sequence shown here is derived from an EMBL/GenBank/DDBJ whole genome shotgun (WGS) entry which is preliminary data.</text>
</comment>
<evidence type="ECO:0000313" key="1">
    <source>
        <dbReference type="EMBL" id="KHE94124.1"/>
    </source>
</evidence>
<accession>A0A0B0ENB6</accession>
<sequence>MLAKVTFPNRRRRQRLNGGFEISFSDRVKGRTKDVSANGASFEVITGDIDAFLPGTIIPLEITTINITLDSKIRKLRLSGKGLIISREVIEEYTGCGIRLNIAVQFKEKLNFWVPSNN</sequence>
<organism evidence="1 2">
    <name type="scientific">Candidatus Scalindua brodae</name>
    <dbReference type="NCBI Taxonomy" id="237368"/>
    <lineage>
        <taxon>Bacteria</taxon>
        <taxon>Pseudomonadati</taxon>
        <taxon>Planctomycetota</taxon>
        <taxon>Candidatus Brocadiia</taxon>
        <taxon>Candidatus Brocadiales</taxon>
        <taxon>Candidatus Scalinduaceae</taxon>
        <taxon>Candidatus Scalindua</taxon>
    </lineage>
</organism>
<dbReference type="AlphaFoldDB" id="A0A0B0ENB6"/>
<evidence type="ECO:0000313" key="2">
    <source>
        <dbReference type="Proteomes" id="UP000030652"/>
    </source>
</evidence>
<gene>
    <name evidence="1" type="ORF">SCABRO_00114</name>
</gene>
<dbReference type="Proteomes" id="UP000030652">
    <property type="component" value="Unassembled WGS sequence"/>
</dbReference>
<protein>
    <recommendedName>
        <fullName evidence="3">PilZ domain-containing protein</fullName>
    </recommendedName>
</protein>
<dbReference type="EMBL" id="JRYO01000014">
    <property type="protein sequence ID" value="KHE94124.1"/>
    <property type="molecule type" value="Genomic_DNA"/>
</dbReference>
<evidence type="ECO:0008006" key="3">
    <source>
        <dbReference type="Google" id="ProtNLM"/>
    </source>
</evidence>
<reference evidence="1 2" key="1">
    <citation type="submission" date="2014-10" db="EMBL/GenBank/DDBJ databases">
        <title>Draft genome of anammox bacterium scalindua brodae, obtained using differential coverage binning of sequence data from two enrichment reactors.</title>
        <authorList>
            <person name="Speth D.R."/>
            <person name="Russ L."/>
            <person name="Kartal B."/>
            <person name="Op den Camp H.J."/>
            <person name="Dutilh B.E."/>
            <person name="Jetten M.S."/>
        </authorList>
    </citation>
    <scope>NUCLEOTIDE SEQUENCE [LARGE SCALE GENOMIC DNA]</scope>
    <source>
        <strain evidence="1">RU1</strain>
    </source>
</reference>
<name>A0A0B0ENB6_9BACT</name>
<proteinExistence type="predicted"/>